<dbReference type="InterPro" id="IPR011701">
    <property type="entry name" value="MFS"/>
</dbReference>
<evidence type="ECO:0000256" key="4">
    <source>
        <dbReference type="SAM" id="Phobius"/>
    </source>
</evidence>
<dbReference type="PANTHER" id="PTHR43129:SF1">
    <property type="entry name" value="FOSMIDOMYCIN RESISTANCE PROTEIN"/>
    <property type="match status" value="1"/>
</dbReference>
<keyword evidence="2 4" id="KW-1133">Transmembrane helix</keyword>
<dbReference type="GO" id="GO:0005886">
    <property type="term" value="C:plasma membrane"/>
    <property type="evidence" value="ECO:0007669"/>
    <property type="project" value="TreeGrafter"/>
</dbReference>
<name>A0A7C5VUC4_THERO</name>
<feature type="domain" description="Major facilitator superfamily (MFS) profile" evidence="5">
    <location>
        <begin position="12"/>
        <end position="383"/>
    </location>
</feature>
<feature type="transmembrane region" description="Helical" evidence="4">
    <location>
        <begin position="206"/>
        <end position="230"/>
    </location>
</feature>
<feature type="transmembrane region" description="Helical" evidence="4">
    <location>
        <begin position="45"/>
        <end position="66"/>
    </location>
</feature>
<dbReference type="InterPro" id="IPR036259">
    <property type="entry name" value="MFS_trans_sf"/>
</dbReference>
<dbReference type="CDD" id="cd17478">
    <property type="entry name" value="MFS_FsR"/>
    <property type="match status" value="1"/>
</dbReference>
<keyword evidence="3 4" id="KW-0472">Membrane</keyword>
<sequence length="402" mass="42171">MRFAGGYWQRARLATFMLGHFSVDLMSGLLPALYPLLALELQLEYGAIGALALAYTAAVSLTQPLFGYLADRWGVRRLAPLSLAWSGLFLGLYGFVHHPELLYPLAFLAGLGSGAYHPVGASRAAQLAPEHHRNTTMSVYTVSGTVGYALGPLAGALLFRAFGSAGTLVALPLGLVAAVLVRWGLGRFTEVSSSQRPYHASPHRTDWRALVPILAIVMLRSWTFMTVATFAPVWYREMGYELLYGVVATVIVASGALGTLLGGILADRLSSWRVLLGSLTLAIPALLAFAASGGPLGLIAAAAFGLLADASISITLVAAQRLLPGRTGVASGFILGMGFVTGGIGAPVTGWIADRIGLQLALASNATALLAALALCWVVPAWVFRRPALASASGERLTATSR</sequence>
<gene>
    <name evidence="6" type="ORF">ENM21_01045</name>
</gene>
<dbReference type="EMBL" id="DRWX01000052">
    <property type="protein sequence ID" value="HHM95795.1"/>
    <property type="molecule type" value="Genomic_DNA"/>
</dbReference>
<accession>A0A7C5VUC4</accession>
<evidence type="ECO:0000256" key="3">
    <source>
        <dbReference type="ARBA" id="ARBA00023136"/>
    </source>
</evidence>
<dbReference type="Gene3D" id="1.20.1250.20">
    <property type="entry name" value="MFS general substrate transporter like domains"/>
    <property type="match status" value="2"/>
</dbReference>
<dbReference type="PROSITE" id="PS50850">
    <property type="entry name" value="MFS"/>
    <property type="match status" value="1"/>
</dbReference>
<feature type="transmembrane region" description="Helical" evidence="4">
    <location>
        <begin position="272"/>
        <end position="291"/>
    </location>
</feature>
<dbReference type="Pfam" id="PF07690">
    <property type="entry name" value="MFS_1"/>
    <property type="match status" value="1"/>
</dbReference>
<protein>
    <submittedName>
        <fullName evidence="6">MFS transporter</fullName>
    </submittedName>
</protein>
<feature type="transmembrane region" description="Helical" evidence="4">
    <location>
        <begin position="139"/>
        <end position="159"/>
    </location>
</feature>
<comment type="caution">
    <text evidence="6">The sequence shown here is derived from an EMBL/GenBank/DDBJ whole genome shotgun (WGS) entry which is preliminary data.</text>
</comment>
<feature type="transmembrane region" description="Helical" evidence="4">
    <location>
        <begin position="12"/>
        <end position="33"/>
    </location>
</feature>
<keyword evidence="1 4" id="KW-0812">Transmembrane</keyword>
<reference evidence="6" key="1">
    <citation type="journal article" date="2020" name="mSystems">
        <title>Genome- and Community-Level Interaction Insights into Carbon Utilization and Element Cycling Functions of Hydrothermarchaeota in Hydrothermal Sediment.</title>
        <authorList>
            <person name="Zhou Z."/>
            <person name="Liu Y."/>
            <person name="Xu W."/>
            <person name="Pan J."/>
            <person name="Luo Z.H."/>
            <person name="Li M."/>
        </authorList>
    </citation>
    <scope>NUCLEOTIDE SEQUENCE [LARGE SCALE GENOMIC DNA]</scope>
    <source>
        <strain evidence="6">SpSt-1065</strain>
    </source>
</reference>
<dbReference type="SUPFAM" id="SSF103473">
    <property type="entry name" value="MFS general substrate transporter"/>
    <property type="match status" value="1"/>
</dbReference>
<evidence type="ECO:0000259" key="5">
    <source>
        <dbReference type="PROSITE" id="PS50850"/>
    </source>
</evidence>
<feature type="transmembrane region" description="Helical" evidence="4">
    <location>
        <begin position="331"/>
        <end position="353"/>
    </location>
</feature>
<feature type="transmembrane region" description="Helical" evidence="4">
    <location>
        <begin position="359"/>
        <end position="384"/>
    </location>
</feature>
<feature type="transmembrane region" description="Helical" evidence="4">
    <location>
        <begin position="165"/>
        <end position="185"/>
    </location>
</feature>
<dbReference type="PANTHER" id="PTHR43129">
    <property type="entry name" value="FOSMIDOMYCIN RESISTANCE PROTEIN"/>
    <property type="match status" value="1"/>
</dbReference>
<evidence type="ECO:0000313" key="6">
    <source>
        <dbReference type="EMBL" id="HHM95795.1"/>
    </source>
</evidence>
<feature type="transmembrane region" description="Helical" evidence="4">
    <location>
        <begin position="78"/>
        <end position="95"/>
    </location>
</feature>
<feature type="transmembrane region" description="Helical" evidence="4">
    <location>
        <begin position="242"/>
        <end position="265"/>
    </location>
</feature>
<dbReference type="InterPro" id="IPR020846">
    <property type="entry name" value="MFS_dom"/>
</dbReference>
<evidence type="ECO:0000256" key="2">
    <source>
        <dbReference type="ARBA" id="ARBA00022989"/>
    </source>
</evidence>
<feature type="transmembrane region" description="Helical" evidence="4">
    <location>
        <begin position="101"/>
        <end position="119"/>
    </location>
</feature>
<proteinExistence type="predicted"/>
<feature type="transmembrane region" description="Helical" evidence="4">
    <location>
        <begin position="297"/>
        <end position="319"/>
    </location>
</feature>
<evidence type="ECO:0000256" key="1">
    <source>
        <dbReference type="ARBA" id="ARBA00022692"/>
    </source>
</evidence>
<dbReference type="AlphaFoldDB" id="A0A7C5VUC4"/>
<organism evidence="6">
    <name type="scientific">Thermomicrobium roseum</name>
    <dbReference type="NCBI Taxonomy" id="500"/>
    <lineage>
        <taxon>Bacteria</taxon>
        <taxon>Pseudomonadati</taxon>
        <taxon>Thermomicrobiota</taxon>
        <taxon>Thermomicrobia</taxon>
        <taxon>Thermomicrobiales</taxon>
        <taxon>Thermomicrobiaceae</taxon>
        <taxon>Thermomicrobium</taxon>
    </lineage>
</organism>
<dbReference type="GO" id="GO:0022857">
    <property type="term" value="F:transmembrane transporter activity"/>
    <property type="evidence" value="ECO:0007669"/>
    <property type="project" value="InterPro"/>
</dbReference>